<feature type="compositionally biased region" description="Basic residues" evidence="1">
    <location>
        <begin position="374"/>
        <end position="383"/>
    </location>
</feature>
<reference evidence="2 3" key="1">
    <citation type="submission" date="2019-06" db="EMBL/GenBank/DDBJ databases">
        <title>A chromosomal-level reference genome of Carpinus fangiana (Coryloideae, Betulaceae).</title>
        <authorList>
            <person name="Yang X."/>
            <person name="Wang Z."/>
            <person name="Zhang L."/>
            <person name="Hao G."/>
            <person name="Liu J."/>
            <person name="Yang Y."/>
        </authorList>
    </citation>
    <scope>NUCLEOTIDE SEQUENCE [LARGE SCALE GENOMIC DNA]</scope>
    <source>
        <strain evidence="2">Cfa_2016G</strain>
        <tissue evidence="2">Leaf</tissue>
    </source>
</reference>
<sequence length="479" mass="52205">MAWPRLSRAVTPKGAQPKVAAFHSAFMTSRDERVTMRAGHVPGTLTQRSSTPSGWEYGFRRAADCGVCRVRRAPRRGWFCEQFSQRRRHYVSSSGLATQCCRASTVHASPDSHVGLLIPIGPLTVVANAGLIPPGVILRGQRKLAPNGGGLTPAFAFSKFILVPPSSHQNTTRVMPHKHTRKEKQRDASSFDLPPTAVAKPLPAYSKNASNAAGSKRKRPASAAQDDTPRAFQRLMDMQKKRIPSGLDDGTRPSKKSKKSKSAAAASQKQDAAAAAIPKIQAGEKLSEYSARVNAALPIAGLTRKGNANLPGLRERQTRMEKKLQRMQNEWRAEDRKRKDKEQEFRDALDEADAEDWSAPVKPAPLATTNGGARKGKKGKRRGGGGGADDDDDDDPWAQLKAKREKPAGLHDVAQAPPEFKKLPREIFKVKGGAKVNIDNVPNAAGSLRKREELGETRRSVIESYRKMMAEKRSGGGGD</sequence>
<feature type="compositionally biased region" description="Basic and acidic residues" evidence="1">
    <location>
        <begin position="313"/>
        <end position="349"/>
    </location>
</feature>
<gene>
    <name evidence="2" type="ORF">FH972_022804</name>
</gene>
<dbReference type="PANTHER" id="PTHR40644:SF1">
    <property type="entry name" value="UPF0653 PROTEIN C607.02C"/>
    <property type="match status" value="1"/>
</dbReference>
<keyword evidence="3" id="KW-1185">Reference proteome</keyword>
<accession>A0A5N6KTA8</accession>
<protein>
    <submittedName>
        <fullName evidence="2">Uncharacterized protein</fullName>
    </submittedName>
</protein>
<evidence type="ECO:0000313" key="3">
    <source>
        <dbReference type="Proteomes" id="UP000327013"/>
    </source>
</evidence>
<evidence type="ECO:0000313" key="2">
    <source>
        <dbReference type="EMBL" id="KAB8343214.1"/>
    </source>
</evidence>
<dbReference type="EMBL" id="VIBQ01000012">
    <property type="protein sequence ID" value="KAB8343214.1"/>
    <property type="molecule type" value="Genomic_DNA"/>
</dbReference>
<organism evidence="2 3">
    <name type="scientific">Carpinus fangiana</name>
    <dbReference type="NCBI Taxonomy" id="176857"/>
    <lineage>
        <taxon>Eukaryota</taxon>
        <taxon>Viridiplantae</taxon>
        <taxon>Streptophyta</taxon>
        <taxon>Embryophyta</taxon>
        <taxon>Tracheophyta</taxon>
        <taxon>Spermatophyta</taxon>
        <taxon>Magnoliopsida</taxon>
        <taxon>eudicotyledons</taxon>
        <taxon>Gunneridae</taxon>
        <taxon>Pentapetalae</taxon>
        <taxon>rosids</taxon>
        <taxon>fabids</taxon>
        <taxon>Fagales</taxon>
        <taxon>Betulaceae</taxon>
        <taxon>Carpinus</taxon>
    </lineage>
</organism>
<proteinExistence type="predicted"/>
<feature type="compositionally biased region" description="Low complexity" evidence="1">
    <location>
        <begin position="262"/>
        <end position="272"/>
    </location>
</feature>
<name>A0A5N6KTA8_9ROSI</name>
<dbReference type="Proteomes" id="UP000327013">
    <property type="component" value="Unassembled WGS sequence"/>
</dbReference>
<dbReference type="PANTHER" id="PTHR40644">
    <property type="entry name" value="UPF0653 PROTEIN C607.02C"/>
    <property type="match status" value="1"/>
</dbReference>
<feature type="region of interest" description="Disordered" evidence="1">
    <location>
        <begin position="166"/>
        <end position="272"/>
    </location>
</feature>
<feature type="region of interest" description="Disordered" evidence="1">
    <location>
        <begin position="306"/>
        <end position="418"/>
    </location>
</feature>
<comment type="caution">
    <text evidence="2">The sequence shown here is derived from an EMBL/GenBank/DDBJ whole genome shotgun (WGS) entry which is preliminary data.</text>
</comment>
<dbReference type="AlphaFoldDB" id="A0A5N6KTA8"/>
<dbReference type="OrthoDB" id="5876637at2759"/>
<evidence type="ECO:0000256" key="1">
    <source>
        <dbReference type="SAM" id="MobiDB-lite"/>
    </source>
</evidence>